<dbReference type="Gene3D" id="3.80.10.10">
    <property type="entry name" value="Ribonuclease Inhibitor"/>
    <property type="match status" value="1"/>
</dbReference>
<protein>
    <recommendedName>
        <fullName evidence="3">F-box domain-containing protein</fullName>
    </recommendedName>
</protein>
<sequence length="393" mass="44424">MPPYIRLPAELIDTIVSHFLEDEDGTSLNRCSLVARPWRQPCQRLLLRSITIDSAKFHDFVAFLASSSHSSLASHTRGITLRNDPEMRSPPSEEQLATLASRLRRVSKLNLIKMDTRAPLEWWARAFPQCEELKLSALYLESIKHIFDLITALPKLQSLAINDVAWNFEPPEENVEHHLPPKLSVLKLHGCYTTDIVAWLEATHERPRIRSLDIGVVYSDHLRSISNLLQLLGSDLRQLAFAFDGPSAGWHADKFYKSNPLSANPRLQCVQIGVNVRSYCSTRALDHTPTFLAKLHLPCLDKLVFRLKISNTTQITYPITESSWRKLDDIVSGLKQLQRVSFELDSGSNPSVFGYVYVGDAASLIKCKMPLSTRMGRLSVGRSIEAEAEGEWR</sequence>
<gene>
    <name evidence="1" type="ORF">HGRIS_005973</name>
</gene>
<organism evidence="1 2">
    <name type="scientific">Hohenbuehelia grisea</name>
    <dbReference type="NCBI Taxonomy" id="104357"/>
    <lineage>
        <taxon>Eukaryota</taxon>
        <taxon>Fungi</taxon>
        <taxon>Dikarya</taxon>
        <taxon>Basidiomycota</taxon>
        <taxon>Agaricomycotina</taxon>
        <taxon>Agaricomycetes</taxon>
        <taxon>Agaricomycetidae</taxon>
        <taxon>Agaricales</taxon>
        <taxon>Pleurotineae</taxon>
        <taxon>Pleurotaceae</taxon>
        <taxon>Hohenbuehelia</taxon>
    </lineage>
</organism>
<evidence type="ECO:0008006" key="3">
    <source>
        <dbReference type="Google" id="ProtNLM"/>
    </source>
</evidence>
<dbReference type="InterPro" id="IPR032675">
    <property type="entry name" value="LRR_dom_sf"/>
</dbReference>
<evidence type="ECO:0000313" key="2">
    <source>
        <dbReference type="Proteomes" id="UP001556367"/>
    </source>
</evidence>
<dbReference type="SUPFAM" id="SSF52047">
    <property type="entry name" value="RNI-like"/>
    <property type="match status" value="1"/>
</dbReference>
<comment type="caution">
    <text evidence="1">The sequence shown here is derived from an EMBL/GenBank/DDBJ whole genome shotgun (WGS) entry which is preliminary data.</text>
</comment>
<accession>A0ABR3JYY0</accession>
<keyword evidence="2" id="KW-1185">Reference proteome</keyword>
<reference evidence="2" key="1">
    <citation type="submission" date="2024-06" db="EMBL/GenBank/DDBJ databases">
        <title>Multi-omics analyses provide insights into the biosynthesis of the anticancer antibiotic pleurotin in Hohenbuehelia grisea.</title>
        <authorList>
            <person name="Weaver J.A."/>
            <person name="Alberti F."/>
        </authorList>
    </citation>
    <scope>NUCLEOTIDE SEQUENCE [LARGE SCALE GENOMIC DNA]</scope>
    <source>
        <strain evidence="2">T-177</strain>
    </source>
</reference>
<proteinExistence type="predicted"/>
<evidence type="ECO:0000313" key="1">
    <source>
        <dbReference type="EMBL" id="KAL0960976.1"/>
    </source>
</evidence>
<name>A0ABR3JYY0_9AGAR</name>
<dbReference type="Proteomes" id="UP001556367">
    <property type="component" value="Unassembled WGS sequence"/>
</dbReference>
<dbReference type="EMBL" id="JASNQZ010000001">
    <property type="protein sequence ID" value="KAL0960976.1"/>
    <property type="molecule type" value="Genomic_DNA"/>
</dbReference>